<dbReference type="InterPro" id="IPR023058">
    <property type="entry name" value="PPIase_PpiC_CS"/>
</dbReference>
<reference evidence="10 11" key="1">
    <citation type="submission" date="2017-06" db="EMBL/GenBank/DDBJ databases">
        <title>Azoarcus.</title>
        <authorList>
            <person name="Woo J.-H."/>
            <person name="Kim H.-S."/>
        </authorList>
    </citation>
    <scope>NUCLEOTIDE SEQUENCE [LARGE SCALE GENOMIC DNA]</scope>
    <source>
        <strain evidence="10 11">TSPY31</strain>
    </source>
</reference>
<evidence type="ECO:0000313" key="10">
    <source>
        <dbReference type="EMBL" id="AWI77148.1"/>
    </source>
</evidence>
<keyword evidence="5 7" id="KW-0697">Rotamase</keyword>
<dbReference type="InterPro" id="IPR050245">
    <property type="entry name" value="PrsA_foldase"/>
</dbReference>
<feature type="region of interest" description="Disordered" evidence="8">
    <location>
        <begin position="1"/>
        <end position="24"/>
    </location>
</feature>
<evidence type="ECO:0000256" key="3">
    <source>
        <dbReference type="ARBA" id="ARBA00013194"/>
    </source>
</evidence>
<evidence type="ECO:0000313" key="11">
    <source>
        <dbReference type="Proteomes" id="UP000244930"/>
    </source>
</evidence>
<dbReference type="EMBL" id="CP022187">
    <property type="protein sequence ID" value="AWI77148.1"/>
    <property type="molecule type" value="Genomic_DNA"/>
</dbReference>
<organism evidence="10 11">
    <name type="scientific">Parazoarcus communis</name>
    <dbReference type="NCBI Taxonomy" id="41977"/>
    <lineage>
        <taxon>Bacteria</taxon>
        <taxon>Pseudomonadati</taxon>
        <taxon>Pseudomonadota</taxon>
        <taxon>Betaproteobacteria</taxon>
        <taxon>Rhodocyclales</taxon>
        <taxon>Zoogloeaceae</taxon>
        <taxon>Parazoarcus</taxon>
    </lineage>
</organism>
<dbReference type="InterPro" id="IPR014282">
    <property type="entry name" value="Nitrogen_fix_NifM"/>
</dbReference>
<dbReference type="InterPro" id="IPR027304">
    <property type="entry name" value="Trigger_fact/SurA_dom_sf"/>
</dbReference>
<dbReference type="Pfam" id="PF00639">
    <property type="entry name" value="Rotamase"/>
    <property type="match status" value="1"/>
</dbReference>
<keyword evidence="11" id="KW-1185">Reference proteome</keyword>
<evidence type="ECO:0000256" key="4">
    <source>
        <dbReference type="ARBA" id="ARBA00022729"/>
    </source>
</evidence>
<dbReference type="Gene3D" id="3.10.50.40">
    <property type="match status" value="1"/>
</dbReference>
<name>A0A2U8GUJ5_9RHOO</name>
<dbReference type="AlphaFoldDB" id="A0A2U8GUJ5"/>
<dbReference type="Proteomes" id="UP000244930">
    <property type="component" value="Chromosome"/>
</dbReference>
<evidence type="ECO:0000256" key="7">
    <source>
        <dbReference type="PROSITE-ProRule" id="PRU00278"/>
    </source>
</evidence>
<evidence type="ECO:0000259" key="9">
    <source>
        <dbReference type="PROSITE" id="PS50198"/>
    </source>
</evidence>
<evidence type="ECO:0000256" key="1">
    <source>
        <dbReference type="ARBA" id="ARBA00000971"/>
    </source>
</evidence>
<protein>
    <recommendedName>
        <fullName evidence="3">peptidylprolyl isomerase</fullName>
        <ecNumber evidence="3">5.2.1.8</ecNumber>
    </recommendedName>
</protein>
<comment type="similarity">
    <text evidence="2">Belongs to the PpiC/parvulin rotamase family.</text>
</comment>
<gene>
    <name evidence="10" type="primary">nifM</name>
    <name evidence="10" type="ORF">CEW83_19530</name>
</gene>
<dbReference type="PROSITE" id="PS01096">
    <property type="entry name" value="PPIC_PPIASE_1"/>
    <property type="match status" value="1"/>
</dbReference>
<comment type="catalytic activity">
    <reaction evidence="1">
        <text>[protein]-peptidylproline (omega=180) = [protein]-peptidylproline (omega=0)</text>
        <dbReference type="Rhea" id="RHEA:16237"/>
        <dbReference type="Rhea" id="RHEA-COMP:10747"/>
        <dbReference type="Rhea" id="RHEA-COMP:10748"/>
        <dbReference type="ChEBI" id="CHEBI:83833"/>
        <dbReference type="ChEBI" id="CHEBI:83834"/>
        <dbReference type="EC" id="5.2.1.8"/>
    </reaction>
</comment>
<keyword evidence="4" id="KW-0732">Signal</keyword>
<dbReference type="InterPro" id="IPR046357">
    <property type="entry name" value="PPIase_dom_sf"/>
</dbReference>
<dbReference type="PANTHER" id="PTHR47245:SF1">
    <property type="entry name" value="FOLDASE PROTEIN PRSA"/>
    <property type="match status" value="1"/>
</dbReference>
<proteinExistence type="inferred from homology"/>
<dbReference type="GO" id="GO:0003755">
    <property type="term" value="F:peptidyl-prolyl cis-trans isomerase activity"/>
    <property type="evidence" value="ECO:0007669"/>
    <property type="project" value="UniProtKB-KW"/>
</dbReference>
<dbReference type="KEGG" id="acom:CEW83_19530"/>
<evidence type="ECO:0000256" key="6">
    <source>
        <dbReference type="ARBA" id="ARBA00023235"/>
    </source>
</evidence>
<evidence type="ECO:0000256" key="5">
    <source>
        <dbReference type="ARBA" id="ARBA00023110"/>
    </source>
</evidence>
<feature type="domain" description="PpiC" evidence="9">
    <location>
        <begin position="165"/>
        <end position="267"/>
    </location>
</feature>
<dbReference type="PROSITE" id="PS50198">
    <property type="entry name" value="PPIC_PPIASE_2"/>
    <property type="match status" value="1"/>
</dbReference>
<dbReference type="PANTHER" id="PTHR47245">
    <property type="entry name" value="PEPTIDYLPROLYL ISOMERASE"/>
    <property type="match status" value="1"/>
</dbReference>
<dbReference type="NCBIfam" id="TIGR02933">
    <property type="entry name" value="nifM_nitrog"/>
    <property type="match status" value="1"/>
</dbReference>
<evidence type="ECO:0000256" key="2">
    <source>
        <dbReference type="ARBA" id="ARBA00007656"/>
    </source>
</evidence>
<accession>A0A2U8GUJ5</accession>
<dbReference type="EC" id="5.2.1.8" evidence="3"/>
<dbReference type="SUPFAM" id="SSF109998">
    <property type="entry name" value="Triger factor/SurA peptide-binding domain-like"/>
    <property type="match status" value="1"/>
</dbReference>
<sequence>MHSRELSRAPAPARITTSHARRYSRRGARTVTPDAYYELKAALALFGRDCSALTDDERVRAQNVARQYASIETVVLSSDEASGVCLSPGAVKKALGELRDRHQDADSFAATLAHAGLTESLLADALRRDLLVDAVMAKVGAAAGQVGATEAEIFYYTHLDRFHTPERRTARHILITVNENFPENTSDRAEQRLSEIAGRLKAKPGRFEEQAIKHSECPTALNGGQLGEIRRGQLYPELDEALFRLAAGQLSDILRSEMGFHIVRCDAIHPEGTVPYAEVAETLRQRLTEERASKDAKRWLADLLKKTRTPAAG</sequence>
<evidence type="ECO:0000256" key="8">
    <source>
        <dbReference type="SAM" id="MobiDB-lite"/>
    </source>
</evidence>
<dbReference type="SUPFAM" id="SSF54534">
    <property type="entry name" value="FKBP-like"/>
    <property type="match status" value="1"/>
</dbReference>
<dbReference type="InterPro" id="IPR000297">
    <property type="entry name" value="PPIase_PpiC"/>
</dbReference>
<keyword evidence="6 7" id="KW-0413">Isomerase</keyword>